<dbReference type="KEGG" id="lrug:AB8B22_02580"/>
<dbReference type="EMBL" id="CP165644">
    <property type="protein sequence ID" value="XDU67319.1"/>
    <property type="molecule type" value="Genomic_DNA"/>
</dbReference>
<protein>
    <submittedName>
        <fullName evidence="2">Uncharacterized protein</fullName>
    </submittedName>
</protein>
<accession>A0AB39VJK9</accession>
<evidence type="ECO:0000313" key="2">
    <source>
        <dbReference type="EMBL" id="XDU67319.1"/>
    </source>
</evidence>
<keyword evidence="1" id="KW-0812">Transmembrane</keyword>
<dbReference type="RefSeq" id="WP_369711542.1">
    <property type="nucleotide sequence ID" value="NZ_CP165644.1"/>
</dbReference>
<organism evidence="2">
    <name type="scientific">Leptotrichia rugosa</name>
    <dbReference type="NCBI Taxonomy" id="3239302"/>
    <lineage>
        <taxon>Bacteria</taxon>
        <taxon>Fusobacteriati</taxon>
        <taxon>Fusobacteriota</taxon>
        <taxon>Fusobacteriia</taxon>
        <taxon>Fusobacteriales</taxon>
        <taxon>Leptotrichiaceae</taxon>
        <taxon>Leptotrichia</taxon>
    </lineage>
</organism>
<reference evidence="2" key="1">
    <citation type="submission" date="2024-07" db="EMBL/GenBank/DDBJ databases">
        <authorList>
            <person name="Li X.-J."/>
            <person name="Wang X."/>
        </authorList>
    </citation>
    <scope>NUCLEOTIDE SEQUENCE</scope>
    <source>
        <strain evidence="2">HSP-334</strain>
    </source>
</reference>
<dbReference type="AlphaFoldDB" id="A0AB39VJK9"/>
<name>A0AB39VJK9_9FUSO</name>
<keyword evidence="1" id="KW-1133">Transmembrane helix</keyword>
<gene>
    <name evidence="2" type="ORF">AB8B22_02580</name>
</gene>
<sequence>MESLKIYLRSENKIYLFYENEIYFYENQELSNVLENFLEENSFDKTEFKKMWKLVLFYIFHILILKIFKILKKKK</sequence>
<keyword evidence="1" id="KW-0472">Membrane</keyword>
<proteinExistence type="predicted"/>
<evidence type="ECO:0000256" key="1">
    <source>
        <dbReference type="SAM" id="Phobius"/>
    </source>
</evidence>
<feature type="transmembrane region" description="Helical" evidence="1">
    <location>
        <begin position="51"/>
        <end position="71"/>
    </location>
</feature>